<reference evidence="5 6" key="2">
    <citation type="submission" date="2023-12" db="EMBL/GenBank/DDBJ databases">
        <title>Description of an unclassified Opitutus bacterium of Verrucomicrobiota.</title>
        <authorList>
            <person name="Zhang D.-F."/>
        </authorList>
    </citation>
    <scope>NUCLEOTIDE SEQUENCE [LARGE SCALE GENOMIC DNA]</scope>
    <source>
        <strain evidence="5 6">WL0086</strain>
    </source>
</reference>
<evidence type="ECO:0000256" key="3">
    <source>
        <dbReference type="RuleBase" id="RU004514"/>
    </source>
</evidence>
<evidence type="ECO:0000313" key="6">
    <source>
        <dbReference type="Proteomes" id="UP000738431"/>
    </source>
</evidence>
<gene>
    <name evidence="5" type="ORF">K1X11_010445</name>
</gene>
<dbReference type="Gene3D" id="3.20.20.10">
    <property type="entry name" value="Alanine racemase"/>
    <property type="match status" value="1"/>
</dbReference>
<dbReference type="PANTHER" id="PTHR10146:SF14">
    <property type="entry name" value="PYRIDOXAL PHOSPHATE HOMEOSTASIS PROTEIN"/>
    <property type="match status" value="1"/>
</dbReference>
<protein>
    <recommendedName>
        <fullName evidence="2">Pyridoxal phosphate homeostasis protein</fullName>
        <shortName evidence="2">PLP homeostasis protein</shortName>
    </recommendedName>
</protein>
<dbReference type="InterPro" id="IPR001608">
    <property type="entry name" value="Ala_racemase_N"/>
</dbReference>
<dbReference type="PANTHER" id="PTHR10146">
    <property type="entry name" value="PROLINE SYNTHETASE CO-TRANSCRIBED BACTERIAL HOMOLOG PROTEIN"/>
    <property type="match status" value="1"/>
</dbReference>
<accession>A0ABZ1CE39</accession>
<keyword evidence="1 2" id="KW-0663">Pyridoxal phosphate</keyword>
<dbReference type="NCBIfam" id="TIGR00044">
    <property type="entry name" value="YggS family pyridoxal phosphate-dependent enzyme"/>
    <property type="match status" value="1"/>
</dbReference>
<organism evidence="5 6">
    <name type="scientific">Actomonas aquatica</name>
    <dbReference type="NCBI Taxonomy" id="2866162"/>
    <lineage>
        <taxon>Bacteria</taxon>
        <taxon>Pseudomonadati</taxon>
        <taxon>Verrucomicrobiota</taxon>
        <taxon>Opitutia</taxon>
        <taxon>Opitutales</taxon>
        <taxon>Opitutaceae</taxon>
        <taxon>Actomonas</taxon>
    </lineage>
</organism>
<evidence type="ECO:0000259" key="4">
    <source>
        <dbReference type="Pfam" id="PF01168"/>
    </source>
</evidence>
<dbReference type="Proteomes" id="UP000738431">
    <property type="component" value="Chromosome"/>
</dbReference>
<feature type="domain" description="Alanine racemase N-terminal" evidence="4">
    <location>
        <begin position="32"/>
        <end position="234"/>
    </location>
</feature>
<dbReference type="InterPro" id="IPR011078">
    <property type="entry name" value="PyrdxlP_homeostasis"/>
</dbReference>
<dbReference type="HAMAP" id="MF_02087">
    <property type="entry name" value="PLP_homeostasis"/>
    <property type="match status" value="1"/>
</dbReference>
<evidence type="ECO:0000256" key="2">
    <source>
        <dbReference type="HAMAP-Rule" id="MF_02087"/>
    </source>
</evidence>
<dbReference type="PIRSF" id="PIRSF004848">
    <property type="entry name" value="YBL036c_PLPDEIII"/>
    <property type="match status" value="1"/>
</dbReference>
<dbReference type="Pfam" id="PF01168">
    <property type="entry name" value="Ala_racemase_N"/>
    <property type="match status" value="1"/>
</dbReference>
<reference evidence="5 6" key="1">
    <citation type="submission" date="2021-08" db="EMBL/GenBank/DDBJ databases">
        <authorList>
            <person name="Zhang D."/>
            <person name="Zhang A."/>
            <person name="Wang L."/>
        </authorList>
    </citation>
    <scope>NUCLEOTIDE SEQUENCE [LARGE SCALE GENOMIC DNA]</scope>
    <source>
        <strain evidence="5 6">WL0086</strain>
    </source>
</reference>
<keyword evidence="6" id="KW-1185">Reference proteome</keyword>
<comment type="similarity">
    <text evidence="2 3">Belongs to the pyridoxal phosphate-binding protein YggS/PROSC family.</text>
</comment>
<dbReference type="RefSeq" id="WP_221032282.1">
    <property type="nucleotide sequence ID" value="NZ_CP139781.1"/>
</dbReference>
<evidence type="ECO:0000313" key="5">
    <source>
        <dbReference type="EMBL" id="WRQ89824.1"/>
    </source>
</evidence>
<evidence type="ECO:0000256" key="1">
    <source>
        <dbReference type="ARBA" id="ARBA00022898"/>
    </source>
</evidence>
<dbReference type="CDD" id="cd00635">
    <property type="entry name" value="PLPDE_III_YBL036c_like"/>
    <property type="match status" value="1"/>
</dbReference>
<comment type="function">
    <text evidence="2">Pyridoxal 5'-phosphate (PLP)-binding protein, which is involved in PLP homeostasis.</text>
</comment>
<name>A0ABZ1CE39_9BACT</name>
<dbReference type="SUPFAM" id="SSF51419">
    <property type="entry name" value="PLP-binding barrel"/>
    <property type="match status" value="1"/>
</dbReference>
<proteinExistence type="inferred from homology"/>
<sequence>MIPTFETFVSRAETVLAEIATACREAGRDPAEVELLAVTKTHDAWAPAYAARFGLRGVGENRVQEAIDKMPHVELPADVTPPRWELIGHLQSNKAKLAATHFDRVQSVDSPKLLQRLDRAAGELDRSLAVLLQINAGRDPAKFGAELEDAPALLETALNCTHLRVDGLMTIAPLSDDPAVAERTFANLRQLRDDLAAQFSVALPTLSMGMSGDLVPAIAAGSTQVRVGTALFGQR</sequence>
<dbReference type="InterPro" id="IPR029066">
    <property type="entry name" value="PLP-binding_barrel"/>
</dbReference>
<feature type="modified residue" description="N6-(pyridoxal phosphate)lysine" evidence="2">
    <location>
        <position position="40"/>
    </location>
</feature>
<dbReference type="EMBL" id="CP139781">
    <property type="protein sequence ID" value="WRQ89824.1"/>
    <property type="molecule type" value="Genomic_DNA"/>
</dbReference>